<keyword evidence="2" id="KW-1185">Reference proteome</keyword>
<sequence length="42" mass="4692">MHNLLEVLPELQKDERTIVSIQGGRDLFKRLTKVLATKGATA</sequence>
<accession>A0A917HB24</accession>
<reference evidence="1" key="1">
    <citation type="journal article" date="2014" name="Int. J. Syst. Evol. Microbiol.">
        <title>Complete genome sequence of Corynebacterium casei LMG S-19264T (=DSM 44701T), isolated from a smear-ripened cheese.</title>
        <authorList>
            <consortium name="US DOE Joint Genome Institute (JGI-PGF)"/>
            <person name="Walter F."/>
            <person name="Albersmeier A."/>
            <person name="Kalinowski J."/>
            <person name="Ruckert C."/>
        </authorList>
    </citation>
    <scope>NUCLEOTIDE SEQUENCE</scope>
    <source>
        <strain evidence="1">CGMCC 1.12997</strain>
    </source>
</reference>
<evidence type="ECO:0000313" key="1">
    <source>
        <dbReference type="EMBL" id="GGG73155.1"/>
    </source>
</evidence>
<proteinExistence type="predicted"/>
<organism evidence="1 2">
    <name type="scientific">Edaphobacter dinghuensis</name>
    <dbReference type="NCBI Taxonomy" id="1560005"/>
    <lineage>
        <taxon>Bacteria</taxon>
        <taxon>Pseudomonadati</taxon>
        <taxon>Acidobacteriota</taxon>
        <taxon>Terriglobia</taxon>
        <taxon>Terriglobales</taxon>
        <taxon>Acidobacteriaceae</taxon>
        <taxon>Edaphobacter</taxon>
    </lineage>
</organism>
<dbReference type="RefSeq" id="WP_263369091.1">
    <property type="nucleotide sequence ID" value="NZ_BMGT01000002.1"/>
</dbReference>
<name>A0A917HB24_9BACT</name>
<protein>
    <submittedName>
        <fullName evidence="1">Uncharacterized protein</fullName>
    </submittedName>
</protein>
<reference evidence="1" key="2">
    <citation type="submission" date="2020-09" db="EMBL/GenBank/DDBJ databases">
        <authorList>
            <person name="Sun Q."/>
            <person name="Zhou Y."/>
        </authorList>
    </citation>
    <scope>NUCLEOTIDE SEQUENCE</scope>
    <source>
        <strain evidence="1">CGMCC 1.12997</strain>
    </source>
</reference>
<dbReference type="EMBL" id="BMGT01000002">
    <property type="protein sequence ID" value="GGG73155.1"/>
    <property type="molecule type" value="Genomic_DNA"/>
</dbReference>
<evidence type="ECO:0000313" key="2">
    <source>
        <dbReference type="Proteomes" id="UP000647241"/>
    </source>
</evidence>
<dbReference type="AlphaFoldDB" id="A0A917HB24"/>
<dbReference type="Proteomes" id="UP000647241">
    <property type="component" value="Unassembled WGS sequence"/>
</dbReference>
<gene>
    <name evidence="1" type="ORF">GCM10011585_14520</name>
</gene>
<comment type="caution">
    <text evidence="1">The sequence shown here is derived from an EMBL/GenBank/DDBJ whole genome shotgun (WGS) entry which is preliminary data.</text>
</comment>